<feature type="transmembrane region" description="Helical" evidence="2">
    <location>
        <begin position="649"/>
        <end position="670"/>
    </location>
</feature>
<feature type="domain" description="Phage tail tape measure protein" evidence="3">
    <location>
        <begin position="95"/>
        <end position="275"/>
    </location>
</feature>
<dbReference type="Pfam" id="PF10145">
    <property type="entry name" value="PhageMin_Tail"/>
    <property type="match status" value="1"/>
</dbReference>
<protein>
    <submittedName>
        <fullName evidence="4">Phage tail tape measure protein, TP901 family</fullName>
    </submittedName>
</protein>
<dbReference type="Proteomes" id="UP000005324">
    <property type="component" value="Unassembled WGS sequence"/>
</dbReference>
<organism evidence="4 5">
    <name type="scientific">Pseudoroseomonas cervicalis ATCC 49957</name>
    <dbReference type="NCBI Taxonomy" id="525371"/>
    <lineage>
        <taxon>Bacteria</taxon>
        <taxon>Pseudomonadati</taxon>
        <taxon>Pseudomonadota</taxon>
        <taxon>Alphaproteobacteria</taxon>
        <taxon>Acetobacterales</taxon>
        <taxon>Roseomonadaceae</taxon>
        <taxon>Roseomonas</taxon>
    </lineage>
</organism>
<comment type="caution">
    <text evidence="4">The sequence shown here is derived from an EMBL/GenBank/DDBJ whole genome shotgun (WGS) entry which is preliminary data.</text>
</comment>
<dbReference type="RefSeq" id="WP_007004613.1">
    <property type="nucleotide sequence ID" value="NZ_GG770779.1"/>
</dbReference>
<dbReference type="AlphaFoldDB" id="D5RM85"/>
<feature type="transmembrane region" description="Helical" evidence="2">
    <location>
        <begin position="424"/>
        <end position="453"/>
    </location>
</feature>
<reference evidence="4 5" key="1">
    <citation type="submission" date="2010-04" db="EMBL/GenBank/DDBJ databases">
        <authorList>
            <person name="Qin X."/>
            <person name="Bachman B."/>
            <person name="Battles P."/>
            <person name="Bell A."/>
            <person name="Bess C."/>
            <person name="Bickham C."/>
            <person name="Chaboub L."/>
            <person name="Chen D."/>
            <person name="Coyle M."/>
            <person name="Deiros D.R."/>
            <person name="Dinh H."/>
            <person name="Forbes L."/>
            <person name="Fowler G."/>
            <person name="Francisco L."/>
            <person name="Fu Q."/>
            <person name="Gubbala S."/>
            <person name="Hale W."/>
            <person name="Han Y."/>
            <person name="Hemphill L."/>
            <person name="Highlander S.K."/>
            <person name="Hirani K."/>
            <person name="Hogues M."/>
            <person name="Jackson L."/>
            <person name="Jakkamsetti A."/>
            <person name="Javaid M."/>
            <person name="Jiang H."/>
            <person name="Korchina V."/>
            <person name="Kovar C."/>
            <person name="Lara F."/>
            <person name="Lee S."/>
            <person name="Mata R."/>
            <person name="Mathew T."/>
            <person name="Moen C."/>
            <person name="Morales K."/>
            <person name="Munidasa M."/>
            <person name="Nazareth L."/>
            <person name="Ngo R."/>
            <person name="Nguyen L."/>
            <person name="Okwuonu G."/>
            <person name="Ongeri F."/>
            <person name="Patil S."/>
            <person name="Petrosino J."/>
            <person name="Pham C."/>
            <person name="Pham P."/>
            <person name="Pu L.-L."/>
            <person name="Puazo M."/>
            <person name="Raj R."/>
            <person name="Reid J."/>
            <person name="Rouhana J."/>
            <person name="Saada N."/>
            <person name="Shang Y."/>
            <person name="Simmons D."/>
            <person name="Thornton R."/>
            <person name="Warren J."/>
            <person name="Weissenberger G."/>
            <person name="Zhang J."/>
            <person name="Zhang L."/>
            <person name="Zhou C."/>
            <person name="Zhu D."/>
            <person name="Muzny D."/>
            <person name="Worley K."/>
            <person name="Gibbs R."/>
        </authorList>
    </citation>
    <scope>NUCLEOTIDE SEQUENCE [LARGE SCALE GENOMIC DNA]</scope>
    <source>
        <strain evidence="4 5">ATCC 49957</strain>
    </source>
</reference>
<name>D5RM85_9PROT</name>
<dbReference type="InterPro" id="IPR010090">
    <property type="entry name" value="Phage_tape_meas"/>
</dbReference>
<evidence type="ECO:0000256" key="1">
    <source>
        <dbReference type="SAM" id="MobiDB-lite"/>
    </source>
</evidence>
<feature type="transmembrane region" description="Helical" evidence="2">
    <location>
        <begin position="503"/>
        <end position="523"/>
    </location>
</feature>
<feature type="region of interest" description="Disordered" evidence="1">
    <location>
        <begin position="807"/>
        <end position="826"/>
    </location>
</feature>
<dbReference type="OrthoDB" id="8019720at2"/>
<feature type="transmembrane region" description="Helical" evidence="2">
    <location>
        <begin position="351"/>
        <end position="370"/>
    </location>
</feature>
<gene>
    <name evidence="4" type="ORF">HMPREF0731_2196</name>
</gene>
<evidence type="ECO:0000313" key="4">
    <source>
        <dbReference type="EMBL" id="EFH11578.1"/>
    </source>
</evidence>
<keyword evidence="2" id="KW-1133">Transmembrane helix</keyword>
<keyword evidence="2" id="KW-0812">Transmembrane</keyword>
<feature type="transmembrane region" description="Helical" evidence="2">
    <location>
        <begin position="543"/>
        <end position="570"/>
    </location>
</feature>
<feature type="region of interest" description="Disordered" evidence="1">
    <location>
        <begin position="832"/>
        <end position="861"/>
    </location>
</feature>
<feature type="compositionally biased region" description="Low complexity" evidence="1">
    <location>
        <begin position="787"/>
        <end position="797"/>
    </location>
</feature>
<dbReference type="HOGENOM" id="CLU_332291_0_0_5"/>
<accession>D5RM85</accession>
<proteinExistence type="predicted"/>
<feature type="transmembrane region" description="Helical" evidence="2">
    <location>
        <begin position="698"/>
        <end position="717"/>
    </location>
</feature>
<feature type="transmembrane region" description="Helical" evidence="2">
    <location>
        <begin position="390"/>
        <end position="417"/>
    </location>
</feature>
<dbReference type="NCBIfam" id="TIGR01760">
    <property type="entry name" value="tape_meas_TP901"/>
    <property type="match status" value="1"/>
</dbReference>
<dbReference type="EMBL" id="ADVL01000353">
    <property type="protein sequence ID" value="EFH11578.1"/>
    <property type="molecule type" value="Genomic_DNA"/>
</dbReference>
<evidence type="ECO:0000256" key="2">
    <source>
        <dbReference type="SAM" id="Phobius"/>
    </source>
</evidence>
<evidence type="ECO:0000259" key="3">
    <source>
        <dbReference type="Pfam" id="PF10145"/>
    </source>
</evidence>
<keyword evidence="2" id="KW-0472">Membrane</keyword>
<feature type="region of interest" description="Disordered" evidence="1">
    <location>
        <begin position="767"/>
        <end position="797"/>
    </location>
</feature>
<evidence type="ECO:0000313" key="5">
    <source>
        <dbReference type="Proteomes" id="UP000005324"/>
    </source>
</evidence>
<sequence>MAGARDMVAKLILRLEDRLSAGLERLRGRLDSISATARRLSLIGAAFAAISLAGPMREAAAFDAQLRDIAITAGETGRAVEEMIQRQRQSFEGLALVSGQSSTAIASGAGILAAAGMDPALAEQLLPIIARVATASGAALSDIAQTAFSLSDALRIPPERMAAALAALVVAGKEGRFELAAMAREFPGLTAAASALGLTGPRAVNSLAAALQIARKGAATESEAANNLMNFLQKITSPETVRNFQKMGVDIQAVMRDAAAKGLNPLEVMLQKIRELTGGDPFKIGELFGDMQVLNFIRPMLANVDEYLRIRDRAAAAGTGVIDDDFASRMAGLAATSQQATEILTQMGRRIGMAFSAALPLALPLLQMLHGWMSALDSAAPGTIDLVVQIAGGIAVLVAALAIMAPVASAVAAGFGLVASAAKFVALGVLAISAPVAAVLAVLAALAGAAIVIWRDWERFGPMFRQLWEGVRAIFRGFLDWIGGIFSGDLARSRAGILAIWRGIGTAFGAIWDIVKGLFSSFADWAMSWAGGPIQAVLDVLQVAWRVFATWMGTLWGVISAPMVAFAGWLASWATGPMQAAVEALRDPWAAIASWLEALWNAPRVALTAFANWVASWAAGPVLAAVEALRGPWAAFVAWLEALWDAARALLVAFAGWVASWAAGPVLAAVEALRGPWAAFVAWLAPLWDTVRAPMDAFAAWMLGWAAGPVTAGIAAIQQAWGGMTAWWDGLVQRWRQPFADFMDWVEGRLAPLRALAAQVGRLLGRGGDGEADGAEAPAAPGPAGQPGPDGRAADAAQRRANMLNRARLEGFPAAPPPAPLSGEIVVRAAEGASIQETRSSNPDVRLRPAEPNRGATVGRP</sequence>
<keyword evidence="5" id="KW-1185">Reference proteome</keyword>